<evidence type="ECO:0000313" key="4">
    <source>
        <dbReference type="EMBL" id="MBM2417344.1"/>
    </source>
</evidence>
<dbReference type="GeneID" id="62639686"/>
<name>A0A9Q2S1J5_9RHOB</name>
<evidence type="ECO:0000313" key="5">
    <source>
        <dbReference type="Proteomes" id="UP000755667"/>
    </source>
</evidence>
<dbReference type="SUPFAM" id="SSF53474">
    <property type="entry name" value="alpha/beta-Hydrolases"/>
    <property type="match status" value="1"/>
</dbReference>
<dbReference type="InterPro" id="IPR000073">
    <property type="entry name" value="AB_hydrolase_1"/>
</dbReference>
<protein>
    <submittedName>
        <fullName evidence="3">Alpha/beta fold hydrolase</fullName>
    </submittedName>
</protein>
<evidence type="ECO:0000313" key="6">
    <source>
        <dbReference type="Proteomes" id="UP000809440"/>
    </source>
</evidence>
<feature type="chain" id="PRO_5040338455" evidence="1">
    <location>
        <begin position="19"/>
        <end position="259"/>
    </location>
</feature>
<gene>
    <name evidence="3" type="ORF">JQX41_08925</name>
    <name evidence="4" type="ORF">JQX48_10210</name>
</gene>
<accession>A0A9Q2S1J5</accession>
<keyword evidence="3" id="KW-0378">Hydrolase</keyword>
<dbReference type="PANTHER" id="PTHR37946:SF1">
    <property type="entry name" value="SLL1969 PROTEIN"/>
    <property type="match status" value="1"/>
</dbReference>
<dbReference type="EMBL" id="JAFBXF010000005">
    <property type="protein sequence ID" value="MBM2417344.1"/>
    <property type="molecule type" value="Genomic_DNA"/>
</dbReference>
<dbReference type="Proteomes" id="UP000755667">
    <property type="component" value="Unassembled WGS sequence"/>
</dbReference>
<dbReference type="InterPro" id="IPR029058">
    <property type="entry name" value="AB_hydrolase_fold"/>
</dbReference>
<keyword evidence="6" id="KW-1185">Reference proteome</keyword>
<keyword evidence="1" id="KW-0732">Signal</keyword>
<feature type="signal peptide" evidence="1">
    <location>
        <begin position="1"/>
        <end position="18"/>
    </location>
</feature>
<dbReference type="Pfam" id="PF12697">
    <property type="entry name" value="Abhydrolase_6"/>
    <property type="match status" value="1"/>
</dbReference>
<dbReference type="AlphaFoldDB" id="A0A9Q2S1J5"/>
<dbReference type="EMBL" id="JAFBXE010000005">
    <property type="protein sequence ID" value="MBM2412419.1"/>
    <property type="molecule type" value="Genomic_DNA"/>
</dbReference>
<comment type="caution">
    <text evidence="3">The sequence shown here is derived from an EMBL/GenBank/DDBJ whole genome shotgun (WGS) entry which is preliminary data.</text>
</comment>
<organism evidence="3 5">
    <name type="scientific">Marivita cryptomonadis</name>
    <dbReference type="NCBI Taxonomy" id="505252"/>
    <lineage>
        <taxon>Bacteria</taxon>
        <taxon>Pseudomonadati</taxon>
        <taxon>Pseudomonadota</taxon>
        <taxon>Alphaproteobacteria</taxon>
        <taxon>Rhodobacterales</taxon>
        <taxon>Roseobacteraceae</taxon>
        <taxon>Marivita</taxon>
    </lineage>
</organism>
<dbReference type="RefSeq" id="WP_085627966.1">
    <property type="nucleotide sequence ID" value="NZ_JAFBWU010000005.1"/>
</dbReference>
<dbReference type="PANTHER" id="PTHR37946">
    <property type="entry name" value="SLL1969 PROTEIN"/>
    <property type="match status" value="1"/>
</dbReference>
<sequence length="259" mass="27822">MFRHFALSLAAVSSFAIASPVKADCVVLLHGLARTETSFALMQSVLEAKGYTVHAPGYPSTTARIQTLVEETLPSAVAACGEERVHFVTHSMGGILLRFWLKDQRPANLGRVVMLAPPNNGSELVDELGGLELFEWLNGPAGQQLGTAPGDLPKSLPPVTFELGVIAGTRSLNPFFSSLIPGDDDGKVSVDSTKVAGMKAHLTMSVSHTFIMQAPSVIAQVDLFLRTGRFDPELDWTQSINTEELVCMFGMCPEPANEP</sequence>
<dbReference type="OrthoDB" id="556502at2"/>
<feature type="domain" description="AB hydrolase-1" evidence="2">
    <location>
        <begin position="26"/>
        <end position="142"/>
    </location>
</feature>
<reference evidence="3 6" key="1">
    <citation type="submission" date="2021-01" db="EMBL/GenBank/DDBJ databases">
        <title>Diatom-associated Roseobacters Show Island Model of Population Structure.</title>
        <authorList>
            <person name="Qu L."/>
            <person name="Feng X."/>
            <person name="Chen Y."/>
            <person name="Li L."/>
            <person name="Wang X."/>
            <person name="Hu Z."/>
            <person name="Wang H."/>
            <person name="Luo H."/>
        </authorList>
    </citation>
    <scope>NUCLEOTIDE SEQUENCE</scope>
    <source>
        <strain evidence="4 6">CC28-63</strain>
        <strain evidence="3">CC28-69</strain>
    </source>
</reference>
<dbReference type="Gene3D" id="3.40.50.1820">
    <property type="entry name" value="alpha/beta hydrolase"/>
    <property type="match status" value="1"/>
</dbReference>
<dbReference type="Proteomes" id="UP000809440">
    <property type="component" value="Unassembled WGS sequence"/>
</dbReference>
<evidence type="ECO:0000259" key="2">
    <source>
        <dbReference type="Pfam" id="PF12697"/>
    </source>
</evidence>
<dbReference type="GO" id="GO:0016787">
    <property type="term" value="F:hydrolase activity"/>
    <property type="evidence" value="ECO:0007669"/>
    <property type="project" value="UniProtKB-KW"/>
</dbReference>
<proteinExistence type="predicted"/>
<evidence type="ECO:0000313" key="3">
    <source>
        <dbReference type="EMBL" id="MBM2412419.1"/>
    </source>
</evidence>
<evidence type="ECO:0000256" key="1">
    <source>
        <dbReference type="SAM" id="SignalP"/>
    </source>
</evidence>